<dbReference type="EMBL" id="OU015568">
    <property type="protein sequence ID" value="CAG5082205.1"/>
    <property type="molecule type" value="Genomic_DNA"/>
</dbReference>
<dbReference type="Pfam" id="PF13417">
    <property type="entry name" value="GST_N_3"/>
    <property type="match status" value="1"/>
</dbReference>
<dbReference type="InterPro" id="IPR036249">
    <property type="entry name" value="Thioredoxin-like_sf"/>
</dbReference>
<organism evidence="3 4">
    <name type="scientific">Oikopleura dioica</name>
    <name type="common">Tunicate</name>
    <dbReference type="NCBI Taxonomy" id="34765"/>
    <lineage>
        <taxon>Eukaryota</taxon>
        <taxon>Metazoa</taxon>
        <taxon>Chordata</taxon>
        <taxon>Tunicata</taxon>
        <taxon>Appendicularia</taxon>
        <taxon>Copelata</taxon>
        <taxon>Oikopleuridae</taxon>
        <taxon>Oikopleura</taxon>
    </lineage>
</organism>
<evidence type="ECO:0000259" key="1">
    <source>
        <dbReference type="Pfam" id="PF13417"/>
    </source>
</evidence>
<name>A0ABN7TEZ9_OIKDI</name>
<dbReference type="InterPro" id="IPR004045">
    <property type="entry name" value="Glutathione_S-Trfase_N"/>
</dbReference>
<keyword evidence="4" id="KW-1185">Reference proteome</keyword>
<protein>
    <submittedName>
        <fullName evidence="2">Oidioi.mRNA.OKI2018_I69.PAR.g10061.t1.cds</fullName>
    </submittedName>
    <submittedName>
        <fullName evidence="3">Oidioi.mRNA.OKI2018_I69.chrUn_7.g17255.t1.c ds</fullName>
    </submittedName>
</protein>
<gene>
    <name evidence="2" type="ORF">OKIOD_LOCUS1619</name>
    <name evidence="3" type="ORF">OKIOD_LOCUS17258</name>
</gene>
<reference evidence="3 4" key="1">
    <citation type="submission" date="2021-04" db="EMBL/GenBank/DDBJ databases">
        <authorList>
            <person name="Bliznina A."/>
        </authorList>
    </citation>
    <scope>NUCLEOTIDE SEQUENCE [LARGE SCALE GENOMIC DNA]</scope>
</reference>
<dbReference type="EMBL" id="CAJRAX010000011">
    <property type="protein sequence ID" value="CAG5114440.1"/>
    <property type="molecule type" value="Genomic_DNA"/>
</dbReference>
<evidence type="ECO:0000313" key="4">
    <source>
        <dbReference type="Proteomes" id="UP001158576"/>
    </source>
</evidence>
<dbReference type="Proteomes" id="UP001158576">
    <property type="component" value="Unassembled WGS sequence"/>
</dbReference>
<dbReference type="Proteomes" id="UP001158576">
    <property type="component" value="Chromosome PAR"/>
</dbReference>
<evidence type="ECO:0000313" key="3">
    <source>
        <dbReference type="EMBL" id="CAG5114440.1"/>
    </source>
</evidence>
<dbReference type="Gene3D" id="3.40.30.10">
    <property type="entry name" value="Glutaredoxin"/>
    <property type="match status" value="1"/>
</dbReference>
<dbReference type="SUPFAM" id="SSF52833">
    <property type="entry name" value="Thioredoxin-like"/>
    <property type="match status" value="1"/>
</dbReference>
<evidence type="ECO:0000313" key="2">
    <source>
        <dbReference type="EMBL" id="CAG5082205.1"/>
    </source>
</evidence>
<sequence>MRLFGYFGCPYCANVRAYVKFRGIDNKDVEVSIGKPELKGVIENYLQVPVLAFYNNSSSEPDAVVKDSGAIVSTLEQVLRLVAEPMSEIAK</sequence>
<accession>A0ABN7TEZ9</accession>
<proteinExistence type="predicted"/>
<feature type="domain" description="GST N-terminal" evidence="1">
    <location>
        <begin position="3"/>
        <end position="77"/>
    </location>
</feature>